<keyword evidence="9" id="KW-1185">Reference proteome</keyword>
<comment type="function">
    <text evidence="5">Involved in formation and maintenance of cell shape.</text>
</comment>
<dbReference type="PIRSF" id="PIRSF038471">
    <property type="entry name" value="MreC"/>
    <property type="match status" value="1"/>
</dbReference>
<evidence type="ECO:0000259" key="7">
    <source>
        <dbReference type="Pfam" id="PF04085"/>
    </source>
</evidence>
<name>A0A7W0CAV9_9BACT</name>
<keyword evidence="3 5" id="KW-0133">Cell shape</keyword>
<sequence length="279" mass="31170">MFSKKTMVAAGAIILIVLNGIVFSFNYIRKSSFQAAAVETAFFFVSPVQEAVTGVIDTGEGIWRQYFYMVDAARENQKLRRDLARAGQRIHELTEIEKTNERLKRLVDFNAGSALEMQAAEVVAKDPSPWYHTVIINKGRAHGVKRANPVVVPDGVVGQVIDLSERYAKVLLIIDRNSAVDALVQRTRARGVSIGSADQGCRFEFVLRKQDIEVGDQIITSGLDGIYPKGLRLGWVSKVFRRNSGIFQEIQITPNVNFHKLEEVLVVLDPPEIDEVLDQ</sequence>
<dbReference type="InterPro" id="IPR042177">
    <property type="entry name" value="Cell/Rod_1"/>
</dbReference>
<dbReference type="RefSeq" id="WP_181552010.1">
    <property type="nucleotide sequence ID" value="NZ_JACDUS010000009.1"/>
</dbReference>
<comment type="caution">
    <text evidence="8">The sequence shown here is derived from an EMBL/GenBank/DDBJ whole genome shotgun (WGS) entry which is preliminary data.</text>
</comment>
<feature type="coiled-coil region" evidence="6">
    <location>
        <begin position="69"/>
        <end position="96"/>
    </location>
</feature>
<gene>
    <name evidence="8" type="ORF">HNR65_002718</name>
</gene>
<dbReference type="EMBL" id="JACDUS010000009">
    <property type="protein sequence ID" value="MBA2882371.1"/>
    <property type="molecule type" value="Genomic_DNA"/>
</dbReference>
<feature type="domain" description="Rod shape-determining protein MreC beta-barrel core" evidence="7">
    <location>
        <begin position="122"/>
        <end position="267"/>
    </location>
</feature>
<reference evidence="8 9" key="1">
    <citation type="submission" date="2020-07" db="EMBL/GenBank/DDBJ databases">
        <title>Genomic Encyclopedia of Type Strains, Phase IV (KMG-IV): sequencing the most valuable type-strain genomes for metagenomic binning, comparative biology and taxonomic classification.</title>
        <authorList>
            <person name="Goeker M."/>
        </authorList>
    </citation>
    <scope>NUCLEOTIDE SEQUENCE [LARGE SCALE GENOMIC DNA]</scope>
    <source>
        <strain evidence="8 9">DSM 17721</strain>
    </source>
</reference>
<evidence type="ECO:0000256" key="6">
    <source>
        <dbReference type="SAM" id="Coils"/>
    </source>
</evidence>
<evidence type="ECO:0000256" key="4">
    <source>
        <dbReference type="ARBA" id="ARBA00032089"/>
    </source>
</evidence>
<protein>
    <recommendedName>
        <fullName evidence="2 5">Cell shape-determining protein MreC</fullName>
    </recommendedName>
    <alternativeName>
        <fullName evidence="4 5">Cell shape protein MreC</fullName>
    </alternativeName>
</protein>
<dbReference type="NCBIfam" id="TIGR00219">
    <property type="entry name" value="mreC"/>
    <property type="match status" value="1"/>
</dbReference>
<accession>A0A7W0CAV9</accession>
<dbReference type="GO" id="GO:0005886">
    <property type="term" value="C:plasma membrane"/>
    <property type="evidence" value="ECO:0007669"/>
    <property type="project" value="TreeGrafter"/>
</dbReference>
<dbReference type="InterPro" id="IPR007221">
    <property type="entry name" value="MreC"/>
</dbReference>
<dbReference type="InterPro" id="IPR042175">
    <property type="entry name" value="Cell/Rod_MreC_2"/>
</dbReference>
<keyword evidence="6" id="KW-0175">Coiled coil</keyword>
<evidence type="ECO:0000256" key="5">
    <source>
        <dbReference type="PIRNR" id="PIRNR038471"/>
    </source>
</evidence>
<evidence type="ECO:0000256" key="2">
    <source>
        <dbReference type="ARBA" id="ARBA00013855"/>
    </source>
</evidence>
<dbReference type="Gene3D" id="2.40.10.350">
    <property type="entry name" value="Rod shape-determining protein MreC, domain 2"/>
    <property type="match status" value="1"/>
</dbReference>
<dbReference type="Proteomes" id="UP000525298">
    <property type="component" value="Unassembled WGS sequence"/>
</dbReference>
<dbReference type="AlphaFoldDB" id="A0A7W0CAV9"/>
<dbReference type="InterPro" id="IPR055342">
    <property type="entry name" value="MreC_beta-barrel_core"/>
</dbReference>
<dbReference type="GO" id="GO:0008360">
    <property type="term" value="P:regulation of cell shape"/>
    <property type="evidence" value="ECO:0007669"/>
    <property type="project" value="UniProtKB-KW"/>
</dbReference>
<comment type="similarity">
    <text evidence="1 5">Belongs to the MreC family.</text>
</comment>
<dbReference type="Pfam" id="PF04085">
    <property type="entry name" value="MreC"/>
    <property type="match status" value="1"/>
</dbReference>
<evidence type="ECO:0000313" key="8">
    <source>
        <dbReference type="EMBL" id="MBA2882371.1"/>
    </source>
</evidence>
<evidence type="ECO:0000313" key="9">
    <source>
        <dbReference type="Proteomes" id="UP000525298"/>
    </source>
</evidence>
<dbReference type="Gene3D" id="2.40.10.340">
    <property type="entry name" value="Rod shape-determining protein MreC, domain 1"/>
    <property type="match status" value="1"/>
</dbReference>
<proteinExistence type="inferred from homology"/>
<evidence type="ECO:0000256" key="1">
    <source>
        <dbReference type="ARBA" id="ARBA00009369"/>
    </source>
</evidence>
<dbReference type="PANTHER" id="PTHR34138:SF1">
    <property type="entry name" value="CELL SHAPE-DETERMINING PROTEIN MREC"/>
    <property type="match status" value="1"/>
</dbReference>
<evidence type="ECO:0000256" key="3">
    <source>
        <dbReference type="ARBA" id="ARBA00022960"/>
    </source>
</evidence>
<dbReference type="PANTHER" id="PTHR34138">
    <property type="entry name" value="CELL SHAPE-DETERMINING PROTEIN MREC"/>
    <property type="match status" value="1"/>
</dbReference>
<organism evidence="8 9">
    <name type="scientific">Desulfosalsimonas propionicica</name>
    <dbReference type="NCBI Taxonomy" id="332175"/>
    <lineage>
        <taxon>Bacteria</taxon>
        <taxon>Pseudomonadati</taxon>
        <taxon>Thermodesulfobacteriota</taxon>
        <taxon>Desulfobacteria</taxon>
        <taxon>Desulfobacterales</taxon>
        <taxon>Desulfosalsimonadaceae</taxon>
        <taxon>Desulfosalsimonas</taxon>
    </lineage>
</organism>